<accession>A0A1Y2HX40</accession>
<feature type="transmembrane region" description="Helical" evidence="1">
    <location>
        <begin position="255"/>
        <end position="276"/>
    </location>
</feature>
<dbReference type="Proteomes" id="UP000193411">
    <property type="component" value="Unassembled WGS sequence"/>
</dbReference>
<feature type="transmembrane region" description="Helical" evidence="1">
    <location>
        <begin position="215"/>
        <end position="235"/>
    </location>
</feature>
<evidence type="ECO:0000313" key="3">
    <source>
        <dbReference type="Proteomes" id="UP000193411"/>
    </source>
</evidence>
<keyword evidence="1" id="KW-0472">Membrane</keyword>
<evidence type="ECO:0000256" key="1">
    <source>
        <dbReference type="SAM" id="Phobius"/>
    </source>
</evidence>
<feature type="transmembrane region" description="Helical" evidence="1">
    <location>
        <begin position="297"/>
        <end position="320"/>
    </location>
</feature>
<dbReference type="EMBL" id="MCFL01000006">
    <property type="protein sequence ID" value="ORZ39158.1"/>
    <property type="molecule type" value="Genomic_DNA"/>
</dbReference>
<reference evidence="2 3" key="1">
    <citation type="submission" date="2016-07" db="EMBL/GenBank/DDBJ databases">
        <title>Pervasive Adenine N6-methylation of Active Genes in Fungi.</title>
        <authorList>
            <consortium name="DOE Joint Genome Institute"/>
            <person name="Mondo S.J."/>
            <person name="Dannebaum R.O."/>
            <person name="Kuo R.C."/>
            <person name="Labutti K."/>
            <person name="Haridas S."/>
            <person name="Kuo A."/>
            <person name="Salamov A."/>
            <person name="Ahrendt S.R."/>
            <person name="Lipzen A."/>
            <person name="Sullivan W."/>
            <person name="Andreopoulos W.B."/>
            <person name="Clum A."/>
            <person name="Lindquist E."/>
            <person name="Daum C."/>
            <person name="Ramamoorthy G.K."/>
            <person name="Gryganskyi A."/>
            <person name="Culley D."/>
            <person name="Magnuson J.K."/>
            <person name="James T.Y."/>
            <person name="O'Malley M.A."/>
            <person name="Stajich J.E."/>
            <person name="Spatafora J.W."/>
            <person name="Visel A."/>
            <person name="Grigoriev I.V."/>
        </authorList>
    </citation>
    <scope>NUCLEOTIDE SEQUENCE [LARGE SCALE GENOMIC DNA]</scope>
    <source>
        <strain evidence="2 3">PL171</strain>
    </source>
</reference>
<evidence type="ECO:0000313" key="2">
    <source>
        <dbReference type="EMBL" id="ORZ39158.1"/>
    </source>
</evidence>
<keyword evidence="3" id="KW-1185">Reference proteome</keyword>
<dbReference type="AlphaFoldDB" id="A0A1Y2HX40"/>
<proteinExistence type="predicted"/>
<dbReference type="OrthoDB" id="5599399at2759"/>
<keyword evidence="1" id="KW-0812">Transmembrane</keyword>
<sequence length="510" mass="56222">MGDGRCLWSPLPYAGLVVLAEYMPCSCDNVEPFLIKCSHRHKSCRVRSYEPPHPVCLHEPTNAFLHNCPSAISMSSPSSTFSSSPPASQLGPYHDTIFDRSLIVSRLAGLVTSGPSMLLTLIVFNSLRLRYEGRTLQRAVILSCILSFANDILVLFTMSKWLVDHDDTYWPACILIINAVKRIHSVTTVHLVFLRTMSLFRQLQPFKKWVNPLTAAYALIGLTSLALHVYSYHRAKWNTSIKRTLAVFRFGYRSTNFLCVLLYSVPAIATDIAFFTRNRLTSTMRRRLDSINVFFDPMFYCALEVVMVLAICVPLVLNFFDKSLDWTSPTYTEQLLLAIIALNSVFSVKAATLLPGETDVESCDEGVCASAVAVDVDAFVVSSQSGRMHRPGSRASRALSSMIRGGTGAEVLSSLPRRSNESRSDLSKVGFPLPQLLLPGFDQRAALCAGEPLYLHPVSPGSPRAMYRQWPDSGCSATSCSKGSMSRQVSLESLALEPLAPAAACGRDGR</sequence>
<name>A0A1Y2HX40_9FUNG</name>
<gene>
    <name evidence="2" type="ORF">BCR44DRAFT_169331</name>
</gene>
<comment type="caution">
    <text evidence="2">The sequence shown here is derived from an EMBL/GenBank/DDBJ whole genome shotgun (WGS) entry which is preliminary data.</text>
</comment>
<organism evidence="2 3">
    <name type="scientific">Catenaria anguillulae PL171</name>
    <dbReference type="NCBI Taxonomy" id="765915"/>
    <lineage>
        <taxon>Eukaryota</taxon>
        <taxon>Fungi</taxon>
        <taxon>Fungi incertae sedis</taxon>
        <taxon>Blastocladiomycota</taxon>
        <taxon>Blastocladiomycetes</taxon>
        <taxon>Blastocladiales</taxon>
        <taxon>Catenariaceae</taxon>
        <taxon>Catenaria</taxon>
    </lineage>
</organism>
<feature type="transmembrane region" description="Helical" evidence="1">
    <location>
        <begin position="139"/>
        <end position="163"/>
    </location>
</feature>
<feature type="transmembrane region" description="Helical" evidence="1">
    <location>
        <begin position="107"/>
        <end position="127"/>
    </location>
</feature>
<protein>
    <submittedName>
        <fullName evidence="2">Uncharacterized protein</fullName>
    </submittedName>
</protein>
<keyword evidence="1" id="KW-1133">Transmembrane helix</keyword>